<dbReference type="AlphaFoldDB" id="A0A6N2QZ33"/>
<dbReference type="Pfam" id="PF01636">
    <property type="entry name" value="APH"/>
    <property type="match status" value="1"/>
</dbReference>
<proteinExistence type="predicted"/>
<dbReference type="EMBL" id="CACRST010000006">
    <property type="protein sequence ID" value="VYS73736.1"/>
    <property type="molecule type" value="Genomic_DNA"/>
</dbReference>
<name>A0A6N2QZ33_9FIRM</name>
<dbReference type="GO" id="GO:0042601">
    <property type="term" value="C:endospore-forming forespore"/>
    <property type="evidence" value="ECO:0007669"/>
    <property type="project" value="TreeGrafter"/>
</dbReference>
<dbReference type="PANTHER" id="PTHR39179:SF3">
    <property type="entry name" value="COTS-RELATED PROTEIN"/>
    <property type="match status" value="1"/>
</dbReference>
<dbReference type="SUPFAM" id="SSF56112">
    <property type="entry name" value="Protein kinase-like (PK-like)"/>
    <property type="match status" value="1"/>
</dbReference>
<dbReference type="Gene3D" id="3.30.200.20">
    <property type="entry name" value="Phosphorylase Kinase, domain 1"/>
    <property type="match status" value="1"/>
</dbReference>
<dbReference type="PANTHER" id="PTHR39179">
    <property type="entry name" value="SPORE COAT PROTEIN I"/>
    <property type="match status" value="1"/>
</dbReference>
<reference evidence="2" key="1">
    <citation type="submission" date="2019-11" db="EMBL/GenBank/DDBJ databases">
        <authorList>
            <person name="Feng L."/>
        </authorList>
    </citation>
    <scope>NUCLEOTIDE SEQUENCE</scope>
    <source>
        <strain evidence="2">BgluceraseaLFYP119</strain>
    </source>
</reference>
<sequence length="347" mass="41533">MRMLHNPLPCVHKIEGTKNEGEMDLYDYGLSTLAQYELTVKSTARTRGALLCQTDKGIFIIREFKGSEKKLQKQQELLARLWEQGCLVDVYIPNKEESLISYDKDGIPYTLQQWFQGRECDARSREDIFSSVRTLAKIHKEMHLDLESDYMETSLEDEYRRHNQELKKIRRFIRKKGPSCTFEKEYLKHVEWFLEQAETASELLEYSSYQKLREEAKKKGNICHGEYNQHNVLITGQGNAVTGFSHWCYGIQTGDLYRFMRKILEKSNWNIQTGREMLNTYDRIRSISKEEIENLKIRFSYPDKFWKLSNYYYTHSKAWVSEKNTEKFQTLIRQKEKWERFCEECFR</sequence>
<dbReference type="InterPro" id="IPR011009">
    <property type="entry name" value="Kinase-like_dom_sf"/>
</dbReference>
<dbReference type="InterPro" id="IPR047175">
    <property type="entry name" value="CotS-like"/>
</dbReference>
<dbReference type="RefSeq" id="WP_412110047.1">
    <property type="nucleotide sequence ID" value="NZ_CACRST010000006.1"/>
</dbReference>
<protein>
    <submittedName>
        <fullName evidence="2">Spore coat protein I</fullName>
    </submittedName>
</protein>
<accession>A0A6N2QZ33</accession>
<keyword evidence="2" id="KW-0167">Capsid protein</keyword>
<gene>
    <name evidence="2" type="primary">cotI</name>
    <name evidence="2" type="ORF">BGLFYP119_00358</name>
</gene>
<evidence type="ECO:0000313" key="2">
    <source>
        <dbReference type="EMBL" id="VYS73736.1"/>
    </source>
</evidence>
<dbReference type="InterPro" id="IPR002575">
    <property type="entry name" value="Aminoglycoside_PTrfase"/>
</dbReference>
<evidence type="ECO:0000259" key="1">
    <source>
        <dbReference type="Pfam" id="PF01636"/>
    </source>
</evidence>
<organism evidence="2">
    <name type="scientific">Blautia glucerasea</name>
    <dbReference type="NCBI Taxonomy" id="536633"/>
    <lineage>
        <taxon>Bacteria</taxon>
        <taxon>Bacillati</taxon>
        <taxon>Bacillota</taxon>
        <taxon>Clostridia</taxon>
        <taxon>Lachnospirales</taxon>
        <taxon>Lachnospiraceae</taxon>
        <taxon>Blautia</taxon>
    </lineage>
</organism>
<feature type="domain" description="Aminoglycoside phosphotransferase" evidence="1">
    <location>
        <begin position="53"/>
        <end position="250"/>
    </location>
</feature>
<dbReference type="Gene3D" id="3.90.1200.10">
    <property type="match status" value="1"/>
</dbReference>
<dbReference type="InterPro" id="IPR014255">
    <property type="entry name" value="Spore_coat_CotS"/>
</dbReference>
<keyword evidence="2" id="KW-0946">Virion</keyword>
<dbReference type="NCBIfam" id="TIGR02906">
    <property type="entry name" value="spore_CotS"/>
    <property type="match status" value="1"/>
</dbReference>